<dbReference type="InterPro" id="IPR049082">
    <property type="entry name" value="T7SS_signal"/>
</dbReference>
<dbReference type="eggNOG" id="ENOG50347TR">
    <property type="taxonomic scope" value="Bacteria"/>
</dbReference>
<name>I1D2M0_9PSEU</name>
<evidence type="ECO:0000313" key="3">
    <source>
        <dbReference type="EMBL" id="EIE99194.1"/>
    </source>
</evidence>
<dbReference type="Pfam" id="PF21725">
    <property type="entry name" value="T7SS_signal"/>
    <property type="match status" value="1"/>
</dbReference>
<sequence length="382" mass="39277">MSIDTKIEGDPETIRTAARWLRNTLAEAVHDCTTQIYAARTDTEADWTGPAGDAFREKMTNGGKKADGIADDARSAADHFDRFADDLHTAQTRMERARAIARDGGVTVQGTQIIDPGPGPDAPGDLPDDATPEQRAQHADAVTAHQQHARKLAAYREAATEASSAREEFNLKESITKNLLYEVQKKPPFHASFVADGLFAGYAANRAAAKALTAKWARMGAARQLSNVTGITHRGLPHSDTGRALKAAERARGAAANARTWSRTARAVGGKIPVLGLGITAASTAYDIAAGDTPAGKAIVVNGGSLAASIAAGAAVGSVVPVGGTVVGAIVGTGVGLVASGALGTAWDAAANTEIGKAVTDGINKGASAIGNGLKKAWNSIF</sequence>
<evidence type="ECO:0000313" key="4">
    <source>
        <dbReference type="Proteomes" id="UP000005087"/>
    </source>
</evidence>
<dbReference type="STRING" id="928724.SacglDRAFT_02299"/>
<keyword evidence="4" id="KW-1185">Reference proteome</keyword>
<dbReference type="SUPFAM" id="SSF140453">
    <property type="entry name" value="EsxAB dimer-like"/>
    <property type="match status" value="1"/>
</dbReference>
<dbReference type="RefSeq" id="WP_005464620.1">
    <property type="nucleotide sequence ID" value="NZ_CM001484.1"/>
</dbReference>
<dbReference type="Gene3D" id="1.10.287.1060">
    <property type="entry name" value="ESAT-6-like"/>
    <property type="match status" value="1"/>
</dbReference>
<dbReference type="EMBL" id="CM001484">
    <property type="protein sequence ID" value="EIE99194.1"/>
    <property type="molecule type" value="Genomic_DNA"/>
</dbReference>
<accession>I1D2M0</accession>
<gene>
    <name evidence="3" type="ORF">SacglDRAFT_02299</name>
</gene>
<proteinExistence type="predicted"/>
<reference evidence="4" key="2">
    <citation type="submission" date="2012-01" db="EMBL/GenBank/DDBJ databases">
        <title>Noncontiguous Finished sequence of chromosome of Saccharomonospora glauca K62.</title>
        <authorList>
            <consortium name="US DOE Joint Genome Institute"/>
            <person name="Lucas S."/>
            <person name="Han J."/>
            <person name="Lapidus A."/>
            <person name="Cheng J.-F."/>
            <person name="Goodwin L."/>
            <person name="Pitluck S."/>
            <person name="Peters L."/>
            <person name="Mikhailova N."/>
            <person name="Held B."/>
            <person name="Detter J.C."/>
            <person name="Han C."/>
            <person name="Tapia R."/>
            <person name="Land M."/>
            <person name="Hauser L."/>
            <person name="Kyrpides N."/>
            <person name="Ivanova N."/>
            <person name="Pagani I."/>
            <person name="Brambilla E.-M."/>
            <person name="Klenk H.-P."/>
            <person name="Woyke T."/>
        </authorList>
    </citation>
    <scope>NUCLEOTIDE SEQUENCE [LARGE SCALE GENOMIC DNA]</scope>
    <source>
        <strain evidence="4">K62</strain>
    </source>
</reference>
<protein>
    <recommendedName>
        <fullName evidence="2">Putative T7SS secretion signal domain-containing protein</fullName>
    </recommendedName>
</protein>
<feature type="domain" description="Putative T7SS secretion signal" evidence="2">
    <location>
        <begin position="7"/>
        <end position="97"/>
    </location>
</feature>
<dbReference type="OrthoDB" id="3296722at2"/>
<dbReference type="InterPro" id="IPR036689">
    <property type="entry name" value="ESAT-6-like_sf"/>
</dbReference>
<dbReference type="AlphaFoldDB" id="I1D2M0"/>
<evidence type="ECO:0000259" key="2">
    <source>
        <dbReference type="Pfam" id="PF21725"/>
    </source>
</evidence>
<organism evidence="3 4">
    <name type="scientific">Saccharomonospora glauca K62</name>
    <dbReference type="NCBI Taxonomy" id="928724"/>
    <lineage>
        <taxon>Bacteria</taxon>
        <taxon>Bacillati</taxon>
        <taxon>Actinomycetota</taxon>
        <taxon>Actinomycetes</taxon>
        <taxon>Pseudonocardiales</taxon>
        <taxon>Pseudonocardiaceae</taxon>
        <taxon>Saccharomonospora</taxon>
    </lineage>
</organism>
<dbReference type="Proteomes" id="UP000005087">
    <property type="component" value="Chromosome"/>
</dbReference>
<evidence type="ECO:0000256" key="1">
    <source>
        <dbReference type="SAM" id="MobiDB-lite"/>
    </source>
</evidence>
<dbReference type="HOGENOM" id="CLU_723377_0_0_11"/>
<reference evidence="3 4" key="1">
    <citation type="submission" date="2011-09" db="EMBL/GenBank/DDBJ databases">
        <authorList>
            <consortium name="US DOE Joint Genome Institute (JGI-PGF)"/>
            <person name="Lucas S."/>
            <person name="Han J."/>
            <person name="Lapidus A."/>
            <person name="Cheng J.-F."/>
            <person name="Goodwin L."/>
            <person name="Pitluck S."/>
            <person name="Peters L."/>
            <person name="Land M.L."/>
            <person name="Hauser L."/>
            <person name="Brambilla E."/>
            <person name="Klenk H.-P."/>
            <person name="Woyke T.J."/>
        </authorList>
    </citation>
    <scope>NUCLEOTIDE SEQUENCE [LARGE SCALE GENOMIC DNA]</scope>
    <source>
        <strain evidence="3 4">K62</strain>
    </source>
</reference>
<feature type="region of interest" description="Disordered" evidence="1">
    <location>
        <begin position="107"/>
        <end position="132"/>
    </location>
</feature>